<sequence length="229" mass="24221">LLVLSAPAGIASLSQQSQTVAAGTNLDLVAQRDTNQTSGRRWIHNVGQHISLFVAGIKDQIALKLIAAKGKVQVQAQSDSIEVTADKDVTVTACKGKVEIAAGQEILLTSGGGYIRLKGGNIEVHCPGEVSVKGASHKLSGPASIGVNMQGFPSAERYDEQFRILGPTGKPLSGLMLAISDGQQHLLQHTRSDGSTQRVHTQQSTPLKASLVWHEILPSEDMQPPEGEP</sequence>
<evidence type="ECO:0000259" key="1">
    <source>
        <dbReference type="Pfam" id="PF10106"/>
    </source>
</evidence>
<dbReference type="InterPro" id="IPR018769">
    <property type="entry name" value="VgrG2_DUF2345"/>
</dbReference>
<evidence type="ECO:0000313" key="3">
    <source>
        <dbReference type="Proteomes" id="UP001595999"/>
    </source>
</evidence>
<reference evidence="3" key="1">
    <citation type="journal article" date="2019" name="Int. J. Syst. Evol. Microbiol.">
        <title>The Global Catalogue of Microorganisms (GCM) 10K type strain sequencing project: providing services to taxonomists for standard genome sequencing and annotation.</title>
        <authorList>
            <consortium name="The Broad Institute Genomics Platform"/>
            <consortium name="The Broad Institute Genome Sequencing Center for Infectious Disease"/>
            <person name="Wu L."/>
            <person name="Ma J."/>
        </authorList>
    </citation>
    <scope>NUCLEOTIDE SEQUENCE [LARGE SCALE GENOMIC DNA]</scope>
    <source>
        <strain evidence="3">CGMCC 4.7608</strain>
    </source>
</reference>
<organism evidence="2 3">
    <name type="scientific">Chromobacterium aquaticum</name>
    <dbReference type="NCBI Taxonomy" id="467180"/>
    <lineage>
        <taxon>Bacteria</taxon>
        <taxon>Pseudomonadati</taxon>
        <taxon>Pseudomonadota</taxon>
        <taxon>Betaproteobacteria</taxon>
        <taxon>Neisseriales</taxon>
        <taxon>Chromobacteriaceae</taxon>
        <taxon>Chromobacterium</taxon>
    </lineage>
</organism>
<dbReference type="RefSeq" id="WP_378124843.1">
    <property type="nucleotide sequence ID" value="NZ_JBHSEK010000015.1"/>
</dbReference>
<proteinExistence type="predicted"/>
<dbReference type="EMBL" id="JBHSEK010000015">
    <property type="protein sequence ID" value="MFC4491579.1"/>
    <property type="molecule type" value="Genomic_DNA"/>
</dbReference>
<comment type="caution">
    <text evidence="2">The sequence shown here is derived from an EMBL/GenBank/DDBJ whole genome shotgun (WGS) entry which is preliminary data.</text>
</comment>
<evidence type="ECO:0000313" key="2">
    <source>
        <dbReference type="EMBL" id="MFC4491579.1"/>
    </source>
</evidence>
<gene>
    <name evidence="2" type="ORF">ACFO0R_18370</name>
</gene>
<accession>A0ABV8ZV97</accession>
<dbReference type="SUPFAM" id="SSF69349">
    <property type="entry name" value="Phage fibre proteins"/>
    <property type="match status" value="1"/>
</dbReference>
<dbReference type="Pfam" id="PF10106">
    <property type="entry name" value="DUF2345"/>
    <property type="match status" value="1"/>
</dbReference>
<protein>
    <submittedName>
        <fullName evidence="2">DUF2345 domain-containing protein</fullName>
    </submittedName>
</protein>
<name>A0ABV8ZV97_9NEIS</name>
<feature type="domain" description="DUF2345" evidence="1">
    <location>
        <begin position="2"/>
        <end position="143"/>
    </location>
</feature>
<dbReference type="Proteomes" id="UP001595999">
    <property type="component" value="Unassembled WGS sequence"/>
</dbReference>
<keyword evidence="3" id="KW-1185">Reference proteome</keyword>
<feature type="non-terminal residue" evidence="2">
    <location>
        <position position="1"/>
    </location>
</feature>